<feature type="domain" description="DhaL" evidence="3">
    <location>
        <begin position="8"/>
        <end position="206"/>
    </location>
</feature>
<dbReference type="GO" id="GO:0005829">
    <property type="term" value="C:cytosol"/>
    <property type="evidence" value="ECO:0007669"/>
    <property type="project" value="TreeGrafter"/>
</dbReference>
<dbReference type="InterPro" id="IPR036117">
    <property type="entry name" value="DhaL_dom_sf"/>
</dbReference>
<dbReference type="EC" id="2.7.1.29" evidence="4"/>
<organism evidence="4 5">
    <name type="scientific">Rhodospirillum rubrum (strain ATCC 11170 / ATH 1.1.1 / DSM 467 / LMG 4362 / NCIMB 8255 / S1)</name>
    <dbReference type="NCBI Taxonomy" id="269796"/>
    <lineage>
        <taxon>Bacteria</taxon>
        <taxon>Pseudomonadati</taxon>
        <taxon>Pseudomonadota</taxon>
        <taxon>Alphaproteobacteria</taxon>
        <taxon>Rhodospirillales</taxon>
        <taxon>Rhodospirillaceae</taxon>
        <taxon>Rhodospirillum</taxon>
    </lineage>
</organism>
<evidence type="ECO:0000256" key="2">
    <source>
        <dbReference type="ARBA" id="ARBA00022777"/>
    </source>
</evidence>
<evidence type="ECO:0000313" key="5">
    <source>
        <dbReference type="Proteomes" id="UP000001929"/>
    </source>
</evidence>
<dbReference type="RefSeq" id="WP_011389114.1">
    <property type="nucleotide sequence ID" value="NC_007643.1"/>
</dbReference>
<keyword evidence="1 4" id="KW-0808">Transferase</keyword>
<dbReference type="HOGENOM" id="CLU_066424_1_0_5"/>
<dbReference type="InterPro" id="IPR012737">
    <property type="entry name" value="DhaK_L_YcgS"/>
</dbReference>
<dbReference type="PANTHER" id="PTHR28629:SF4">
    <property type="entry name" value="TRIOKINASE_FMN CYCLASE"/>
    <property type="match status" value="1"/>
</dbReference>
<dbReference type="PATRIC" id="fig|269796.9.peg.1428"/>
<dbReference type="GO" id="GO:0019563">
    <property type="term" value="P:glycerol catabolic process"/>
    <property type="evidence" value="ECO:0007669"/>
    <property type="project" value="TreeGrafter"/>
</dbReference>
<dbReference type="Proteomes" id="UP000001929">
    <property type="component" value="Chromosome"/>
</dbReference>
<dbReference type="AlphaFoldDB" id="Q2RUN4"/>
<dbReference type="Pfam" id="PF02734">
    <property type="entry name" value="Dak2"/>
    <property type="match status" value="1"/>
</dbReference>
<reference evidence="4 5" key="1">
    <citation type="journal article" date="2011" name="Stand. Genomic Sci.">
        <title>Complete genome sequence of Rhodospirillum rubrum type strain (S1).</title>
        <authorList>
            <person name="Munk A.C."/>
            <person name="Copeland A."/>
            <person name="Lucas S."/>
            <person name="Lapidus A."/>
            <person name="Del Rio T.G."/>
            <person name="Barry K."/>
            <person name="Detter J.C."/>
            <person name="Hammon N."/>
            <person name="Israni S."/>
            <person name="Pitluck S."/>
            <person name="Brettin T."/>
            <person name="Bruce D."/>
            <person name="Han C."/>
            <person name="Tapia R."/>
            <person name="Gilna P."/>
            <person name="Schmutz J."/>
            <person name="Larimer F."/>
            <person name="Land M."/>
            <person name="Kyrpides N.C."/>
            <person name="Mavromatis K."/>
            <person name="Richardson P."/>
            <person name="Rohde M."/>
            <person name="Goker M."/>
            <person name="Klenk H.P."/>
            <person name="Zhang Y."/>
            <person name="Roberts G.P."/>
            <person name="Reslewic S."/>
            <person name="Schwartz D.C."/>
        </authorList>
    </citation>
    <scope>NUCLEOTIDE SEQUENCE [LARGE SCALE GENOMIC DNA]</scope>
    <source>
        <strain evidence="5">ATCC 11170 / ATH 1.1.1 / DSM 467 / LMG 4362 / NCIMB 8255 / S1</strain>
    </source>
</reference>
<dbReference type="KEGG" id="rru:Rru_A1360"/>
<dbReference type="InterPro" id="IPR004007">
    <property type="entry name" value="DhaL_dom"/>
</dbReference>
<dbReference type="FunFam" id="1.25.40.340:FF:000002">
    <property type="entry name" value="Dihydroxyacetone kinase, L subunit"/>
    <property type="match status" value="1"/>
</dbReference>
<dbReference type="PhylomeDB" id="Q2RUN4"/>
<name>Q2RUN4_RHORT</name>
<dbReference type="GO" id="GO:0004371">
    <property type="term" value="F:glycerone kinase activity"/>
    <property type="evidence" value="ECO:0007669"/>
    <property type="project" value="UniProtKB-EC"/>
</dbReference>
<dbReference type="SUPFAM" id="SSF101473">
    <property type="entry name" value="DhaL-like"/>
    <property type="match status" value="1"/>
</dbReference>
<dbReference type="EMBL" id="CP000230">
    <property type="protein sequence ID" value="ABC22161.1"/>
    <property type="molecule type" value="Genomic_DNA"/>
</dbReference>
<dbReference type="STRING" id="269796.Rru_A1360"/>
<proteinExistence type="predicted"/>
<sequence>MHDTLSASDLRQMFLGVCDTMLANIDRLTKADQLIGDGDHGIGMRRGFTAVRAYLETATEETVGAVFKGVGTALMSHTGGAAGAIFGTLFRAGATLDTPTLTGEGYARFLEDALAAVQKRGGCTTGGKTLIDALAPAALAARAGVSAGAPLPEVLAAAAEAAEQGMEATKAMIATTGKARTLGERSLGHPDPGAISLAIVLAAMSSHVPAPAGAA</sequence>
<keyword evidence="2" id="KW-0418">Kinase</keyword>
<dbReference type="SMART" id="SM01120">
    <property type="entry name" value="Dak2"/>
    <property type="match status" value="1"/>
</dbReference>
<dbReference type="PANTHER" id="PTHR28629">
    <property type="entry name" value="TRIOKINASE/FMN CYCLASE"/>
    <property type="match status" value="1"/>
</dbReference>
<dbReference type="NCBIfam" id="TIGR02365">
    <property type="entry name" value="dha_L_ycgS"/>
    <property type="match status" value="1"/>
</dbReference>
<evidence type="ECO:0000259" key="3">
    <source>
        <dbReference type="PROSITE" id="PS51480"/>
    </source>
</evidence>
<evidence type="ECO:0000256" key="1">
    <source>
        <dbReference type="ARBA" id="ARBA00022679"/>
    </source>
</evidence>
<dbReference type="Gene3D" id="1.25.40.340">
    <property type="match status" value="1"/>
</dbReference>
<evidence type="ECO:0000313" key="4">
    <source>
        <dbReference type="EMBL" id="ABC22161.1"/>
    </source>
</evidence>
<protein>
    <submittedName>
        <fullName evidence="4">Dak phosphatase</fullName>
        <ecNumber evidence="4">2.7.1.29</ecNumber>
    </submittedName>
</protein>
<keyword evidence="5" id="KW-1185">Reference proteome</keyword>
<dbReference type="PROSITE" id="PS51480">
    <property type="entry name" value="DHAL"/>
    <property type="match status" value="1"/>
</dbReference>
<dbReference type="EnsemblBacteria" id="ABC22161">
    <property type="protein sequence ID" value="ABC22161"/>
    <property type="gene ID" value="Rru_A1360"/>
</dbReference>
<dbReference type="InterPro" id="IPR050861">
    <property type="entry name" value="Dihydroxyacetone_Kinase"/>
</dbReference>
<accession>Q2RUN4</accession>
<dbReference type="eggNOG" id="COG1461">
    <property type="taxonomic scope" value="Bacteria"/>
</dbReference>
<gene>
    <name evidence="4" type="ordered locus">Rru_A1360</name>
</gene>